<reference evidence="1 2" key="1">
    <citation type="submission" date="2019-08" db="EMBL/GenBank/DDBJ databases">
        <title>Whole genome of Aphis craccivora.</title>
        <authorList>
            <person name="Voronova N.V."/>
            <person name="Shulinski R.S."/>
            <person name="Bandarenka Y.V."/>
            <person name="Zhorov D.G."/>
            <person name="Warner D."/>
        </authorList>
    </citation>
    <scope>NUCLEOTIDE SEQUENCE [LARGE SCALE GENOMIC DNA]</scope>
    <source>
        <strain evidence="1">180601</strain>
        <tissue evidence="1">Whole Body</tissue>
    </source>
</reference>
<dbReference type="EMBL" id="VUJU01008634">
    <property type="protein sequence ID" value="KAF0727882.1"/>
    <property type="molecule type" value="Genomic_DNA"/>
</dbReference>
<sequence length="128" mass="14654">MNDNKRKVVVRLQQGYKKDPRRTYKYELSDSNNNCMFCNTGTSEEKSVREIQYFSIIFDETKDISHISQMSISLRNIDKENKVHERPKLSGEILGDTVVSVLKDMSLHLDYCIGIAADGCAVMTSVIR</sequence>
<accession>A0A6G0WKS8</accession>
<dbReference type="PANTHER" id="PTHR45749">
    <property type="match status" value="1"/>
</dbReference>
<evidence type="ECO:0000313" key="1">
    <source>
        <dbReference type="EMBL" id="KAF0727882.1"/>
    </source>
</evidence>
<dbReference type="PANTHER" id="PTHR45749:SF21">
    <property type="entry name" value="DUF4371 DOMAIN-CONTAINING PROTEIN"/>
    <property type="match status" value="1"/>
</dbReference>
<keyword evidence="2" id="KW-1185">Reference proteome</keyword>
<name>A0A6G0WKS8_APHCR</name>
<gene>
    <name evidence="1" type="ORF">FWK35_00032731</name>
</gene>
<dbReference type="AlphaFoldDB" id="A0A6G0WKS8"/>
<comment type="caution">
    <text evidence="1">The sequence shown here is derived from an EMBL/GenBank/DDBJ whole genome shotgun (WGS) entry which is preliminary data.</text>
</comment>
<evidence type="ECO:0000313" key="2">
    <source>
        <dbReference type="Proteomes" id="UP000478052"/>
    </source>
</evidence>
<proteinExistence type="predicted"/>
<protein>
    <recommendedName>
        <fullName evidence="3">DUF4371 domain-containing protein</fullName>
    </recommendedName>
</protein>
<dbReference type="OrthoDB" id="6604085at2759"/>
<dbReference type="Proteomes" id="UP000478052">
    <property type="component" value="Unassembled WGS sequence"/>
</dbReference>
<evidence type="ECO:0008006" key="3">
    <source>
        <dbReference type="Google" id="ProtNLM"/>
    </source>
</evidence>
<organism evidence="1 2">
    <name type="scientific">Aphis craccivora</name>
    <name type="common">Cowpea aphid</name>
    <dbReference type="NCBI Taxonomy" id="307492"/>
    <lineage>
        <taxon>Eukaryota</taxon>
        <taxon>Metazoa</taxon>
        <taxon>Ecdysozoa</taxon>
        <taxon>Arthropoda</taxon>
        <taxon>Hexapoda</taxon>
        <taxon>Insecta</taxon>
        <taxon>Pterygota</taxon>
        <taxon>Neoptera</taxon>
        <taxon>Paraneoptera</taxon>
        <taxon>Hemiptera</taxon>
        <taxon>Sternorrhyncha</taxon>
        <taxon>Aphidomorpha</taxon>
        <taxon>Aphidoidea</taxon>
        <taxon>Aphididae</taxon>
        <taxon>Aphidini</taxon>
        <taxon>Aphis</taxon>
        <taxon>Aphis</taxon>
    </lineage>
</organism>
<feature type="non-terminal residue" evidence="1">
    <location>
        <position position="128"/>
    </location>
</feature>